<evidence type="ECO:0000313" key="4">
    <source>
        <dbReference type="Proteomes" id="UP000464657"/>
    </source>
</evidence>
<proteinExistence type="predicted"/>
<dbReference type="EC" id="3.1.-.-" evidence="3"/>
<organism evidence="3 4">
    <name type="scientific">Kordia antarctica</name>
    <dbReference type="NCBI Taxonomy" id="1218801"/>
    <lineage>
        <taxon>Bacteria</taxon>
        <taxon>Pseudomonadati</taxon>
        <taxon>Bacteroidota</taxon>
        <taxon>Flavobacteriia</taxon>
        <taxon>Flavobacteriales</taxon>
        <taxon>Flavobacteriaceae</taxon>
        <taxon>Kordia</taxon>
    </lineage>
</organism>
<protein>
    <submittedName>
        <fullName evidence="3">Lipid A 1-phosphatase</fullName>
        <ecNumber evidence="3">3.1.-.-</ecNumber>
    </submittedName>
</protein>
<evidence type="ECO:0000256" key="1">
    <source>
        <dbReference type="SAM" id="Phobius"/>
    </source>
</evidence>
<keyword evidence="1" id="KW-0472">Membrane</keyword>
<feature type="transmembrane region" description="Helical" evidence="1">
    <location>
        <begin position="20"/>
        <end position="43"/>
    </location>
</feature>
<dbReference type="Proteomes" id="UP000464657">
    <property type="component" value="Chromosome"/>
</dbReference>
<accession>A0A7L4ZJT3</accession>
<dbReference type="EMBL" id="CP019288">
    <property type="protein sequence ID" value="QHI36174.1"/>
    <property type="molecule type" value="Genomic_DNA"/>
</dbReference>
<dbReference type="SMART" id="SM00014">
    <property type="entry name" value="acidPPc"/>
    <property type="match status" value="1"/>
</dbReference>
<dbReference type="InterPro" id="IPR036938">
    <property type="entry name" value="PAP2/HPO_sf"/>
</dbReference>
<dbReference type="Pfam" id="PF01569">
    <property type="entry name" value="PAP2"/>
    <property type="match status" value="1"/>
</dbReference>
<feature type="domain" description="Phosphatidic acid phosphatase type 2/haloperoxidase" evidence="2">
    <location>
        <begin position="86"/>
        <end position="186"/>
    </location>
</feature>
<keyword evidence="1" id="KW-0812">Transmembrane</keyword>
<dbReference type="KEGG" id="kan:IMCC3317_15330"/>
<dbReference type="SUPFAM" id="SSF48317">
    <property type="entry name" value="Acid phosphatase/Vanadium-dependent haloperoxidase"/>
    <property type="match status" value="1"/>
</dbReference>
<dbReference type="OrthoDB" id="9773582at2"/>
<keyword evidence="1" id="KW-1133">Transmembrane helix</keyword>
<dbReference type="CDD" id="cd03394">
    <property type="entry name" value="PAP2_like_5"/>
    <property type="match status" value="1"/>
</dbReference>
<feature type="transmembrane region" description="Helical" evidence="1">
    <location>
        <begin position="63"/>
        <end position="82"/>
    </location>
</feature>
<dbReference type="InterPro" id="IPR000326">
    <property type="entry name" value="PAP2/HPO"/>
</dbReference>
<evidence type="ECO:0000259" key="2">
    <source>
        <dbReference type="SMART" id="SM00014"/>
    </source>
</evidence>
<keyword evidence="4" id="KW-1185">Reference proteome</keyword>
<gene>
    <name evidence="3" type="primary">lpxE_2</name>
    <name evidence="3" type="ORF">IMCC3317_15330</name>
</gene>
<dbReference type="Gene3D" id="1.20.144.10">
    <property type="entry name" value="Phosphatidic acid phosphatase type 2/haloperoxidase"/>
    <property type="match status" value="1"/>
</dbReference>
<evidence type="ECO:0000313" key="3">
    <source>
        <dbReference type="EMBL" id="QHI36174.1"/>
    </source>
</evidence>
<reference evidence="3 4" key="1">
    <citation type="journal article" date="2013" name="Int. J. Syst. Evol. Microbiol.">
        <title>Kordia antarctica sp. nov., isolated from Antarctic seawater.</title>
        <authorList>
            <person name="Baek K."/>
            <person name="Choi A."/>
            <person name="Kang I."/>
            <person name="Lee K."/>
            <person name="Cho J.C."/>
        </authorList>
    </citation>
    <scope>NUCLEOTIDE SEQUENCE [LARGE SCALE GENOMIC DNA]</scope>
    <source>
        <strain evidence="3 4">IMCC3317</strain>
    </source>
</reference>
<keyword evidence="3" id="KW-0378">Hydrolase</keyword>
<dbReference type="GO" id="GO:0016787">
    <property type="term" value="F:hydrolase activity"/>
    <property type="evidence" value="ECO:0007669"/>
    <property type="project" value="UniProtKB-KW"/>
</dbReference>
<name>A0A7L4ZJT3_9FLAO</name>
<dbReference type="AlphaFoldDB" id="A0A7L4ZJT3"/>
<sequence length="213" mass="23927">MLIKEKLITDSYLTIKFYKVIIFSIFKENLKVFSILIFFIFSLNTYAQDTSETKPKVGTTQKIGDIIVFALPLGTLATSFIIDDKKGAWQFTKGLVVTEAVTFGLKYSINKQRPDMSNDNSFPSGHTSTTFHSAGFIHRRYGFKYSIPAYLLAGFTAASRIDSNKHDILDVLAGAAIGLGSNLLFTTEYQQEHMSLNFNSNQGNYLLGFTYKF</sequence>